<dbReference type="GO" id="GO:0008999">
    <property type="term" value="F:protein-N-terminal-alanine acetyltransferase activity"/>
    <property type="evidence" value="ECO:0007669"/>
    <property type="project" value="UniProtKB-EC"/>
</dbReference>
<feature type="domain" description="N-acetyltransferase" evidence="2">
    <location>
        <begin position="22"/>
        <end position="167"/>
    </location>
</feature>
<organism evidence="3 4">
    <name type="scientific">Thiovibrio frasassiensis</name>
    <dbReference type="NCBI Taxonomy" id="2984131"/>
    <lineage>
        <taxon>Bacteria</taxon>
        <taxon>Pseudomonadati</taxon>
        <taxon>Thermodesulfobacteriota</taxon>
        <taxon>Desulfobulbia</taxon>
        <taxon>Desulfobulbales</taxon>
        <taxon>Thiovibrionaceae</taxon>
        <taxon>Thiovibrio</taxon>
    </lineage>
</organism>
<comment type="caution">
    <text evidence="3">The sequence shown here is derived from an EMBL/GenBank/DDBJ whole genome shotgun (WGS) entry which is preliminary data.</text>
</comment>
<dbReference type="Proteomes" id="UP001154240">
    <property type="component" value="Unassembled WGS sequence"/>
</dbReference>
<gene>
    <name evidence="3" type="primary">rimI</name>
    <name evidence="3" type="ORF">OLX77_02840</name>
</gene>
<dbReference type="Gene3D" id="3.40.630.30">
    <property type="match status" value="1"/>
</dbReference>
<proteinExistence type="predicted"/>
<accession>A0A9X4MCT8</accession>
<name>A0A9X4MCT8_9BACT</name>
<dbReference type="AlphaFoldDB" id="A0A9X4MCT8"/>
<dbReference type="EC" id="2.3.1.266" evidence="3"/>
<dbReference type="PANTHER" id="PTHR13947">
    <property type="entry name" value="GNAT FAMILY N-ACETYLTRANSFERASE"/>
    <property type="match status" value="1"/>
</dbReference>
<sequence length="171" mass="18308">MKGLRPKEANAPSASPHVVCPFYVRPMTGGDLEAVAGIEAENPSPWSPGQLAGEHAQESGWQFVAESSASGQVCGFVCGRSLVGEAELLKIAVGRECRRQGIAAELVAHALHYLAAQGVGHCFLELRATNLPALALYERFGFRRAGLRKGYYASPPEDAILMEKIVFSAQL</sequence>
<evidence type="ECO:0000313" key="3">
    <source>
        <dbReference type="EMBL" id="MDG4475096.1"/>
    </source>
</evidence>
<dbReference type="EMBL" id="JAPHEH010000001">
    <property type="protein sequence ID" value="MDG4475096.1"/>
    <property type="molecule type" value="Genomic_DNA"/>
</dbReference>
<reference evidence="3" key="2">
    <citation type="submission" date="2022-10" db="EMBL/GenBank/DDBJ databases">
        <authorList>
            <person name="Aronson H.S."/>
        </authorList>
    </citation>
    <scope>NUCLEOTIDE SEQUENCE</scope>
    <source>
        <strain evidence="3">RS19-109</strain>
    </source>
</reference>
<keyword evidence="4" id="KW-1185">Reference proteome</keyword>
<dbReference type="NCBIfam" id="TIGR01575">
    <property type="entry name" value="rimI"/>
    <property type="match status" value="1"/>
</dbReference>
<dbReference type="SUPFAM" id="SSF55729">
    <property type="entry name" value="Acyl-CoA N-acyltransferases (Nat)"/>
    <property type="match status" value="1"/>
</dbReference>
<dbReference type="RefSeq" id="WP_307632072.1">
    <property type="nucleotide sequence ID" value="NZ_JAPHEH010000001.1"/>
</dbReference>
<dbReference type="InterPro" id="IPR006464">
    <property type="entry name" value="AcTrfase_RimI/Ard1"/>
</dbReference>
<protein>
    <submittedName>
        <fullName evidence="3">Ribosomal protein S18-alanine N-acetyltransferase</fullName>
        <ecNumber evidence="3">2.3.1.266</ecNumber>
    </submittedName>
</protein>
<keyword evidence="1 3" id="KW-0808">Transferase</keyword>
<dbReference type="GO" id="GO:0005840">
    <property type="term" value="C:ribosome"/>
    <property type="evidence" value="ECO:0007669"/>
    <property type="project" value="UniProtKB-KW"/>
</dbReference>
<dbReference type="Pfam" id="PF00583">
    <property type="entry name" value="Acetyltransf_1"/>
    <property type="match status" value="1"/>
</dbReference>
<dbReference type="InterPro" id="IPR050769">
    <property type="entry name" value="NAT_camello-type"/>
</dbReference>
<dbReference type="PANTHER" id="PTHR13947:SF37">
    <property type="entry name" value="LD18367P"/>
    <property type="match status" value="1"/>
</dbReference>
<dbReference type="CDD" id="cd04301">
    <property type="entry name" value="NAT_SF"/>
    <property type="match status" value="1"/>
</dbReference>
<evidence type="ECO:0000256" key="1">
    <source>
        <dbReference type="ARBA" id="ARBA00022679"/>
    </source>
</evidence>
<dbReference type="InterPro" id="IPR016181">
    <property type="entry name" value="Acyl_CoA_acyltransferase"/>
</dbReference>
<keyword evidence="3" id="KW-0012">Acyltransferase</keyword>
<keyword evidence="3" id="KW-0689">Ribosomal protein</keyword>
<evidence type="ECO:0000259" key="2">
    <source>
        <dbReference type="PROSITE" id="PS51186"/>
    </source>
</evidence>
<dbReference type="InterPro" id="IPR000182">
    <property type="entry name" value="GNAT_dom"/>
</dbReference>
<evidence type="ECO:0000313" key="4">
    <source>
        <dbReference type="Proteomes" id="UP001154240"/>
    </source>
</evidence>
<reference evidence="3" key="1">
    <citation type="journal article" date="2022" name="bioRxiv">
        <title>Thiovibrio frasassiensisgen. nov., sp. nov., an autotrophic, elemental sulfur disproportionating bacterium isolated from sulfidic karst sediment, and proposal of Thiovibrionaceae fam. nov.</title>
        <authorList>
            <person name="Aronson H."/>
            <person name="Thomas C."/>
            <person name="Bhattacharyya M."/>
            <person name="Eckstein S."/>
            <person name="Jensen S."/>
            <person name="Barco R."/>
            <person name="Macalady J."/>
            <person name="Amend J."/>
        </authorList>
    </citation>
    <scope>NUCLEOTIDE SEQUENCE</scope>
    <source>
        <strain evidence="3">RS19-109</strain>
    </source>
</reference>
<dbReference type="PROSITE" id="PS51186">
    <property type="entry name" value="GNAT"/>
    <property type="match status" value="1"/>
</dbReference>
<keyword evidence="3" id="KW-0687">Ribonucleoprotein</keyword>